<sequence>MKYFTAVVLVLLLAGCLAKPNEVSEERRIVEPYLERKGYEIVSYEGMAERYELTRDKLTNLPYMIFWGLQSGDISQYLGRTIQVEAFTVRNHPLAKVNVHVYVYMDGAEVIGGTSFPEGKEDEDGGYWNLEGKSLEEIQPKSFQEWRADWMAKYAE</sequence>
<dbReference type="Proteomes" id="UP000637643">
    <property type="component" value="Unassembled WGS sequence"/>
</dbReference>
<accession>A0A917C4H4</accession>
<name>A0A917C4H4_9BACL</name>
<keyword evidence="2" id="KW-1185">Reference proteome</keyword>
<dbReference type="AlphaFoldDB" id="A0A917C4H4"/>
<organism evidence="1 2">
    <name type="scientific">Paenibacillus albidus</name>
    <dbReference type="NCBI Taxonomy" id="2041023"/>
    <lineage>
        <taxon>Bacteria</taxon>
        <taxon>Bacillati</taxon>
        <taxon>Bacillota</taxon>
        <taxon>Bacilli</taxon>
        <taxon>Bacillales</taxon>
        <taxon>Paenibacillaceae</taxon>
        <taxon>Paenibacillus</taxon>
    </lineage>
</organism>
<dbReference type="PROSITE" id="PS51257">
    <property type="entry name" value="PROKAR_LIPOPROTEIN"/>
    <property type="match status" value="1"/>
</dbReference>
<protein>
    <recommendedName>
        <fullName evidence="3">DUF4830 domain-containing protein</fullName>
    </recommendedName>
</protein>
<dbReference type="EMBL" id="BMKR01000005">
    <property type="protein sequence ID" value="GGF71588.1"/>
    <property type="molecule type" value="Genomic_DNA"/>
</dbReference>
<evidence type="ECO:0000313" key="1">
    <source>
        <dbReference type="EMBL" id="GGF71588.1"/>
    </source>
</evidence>
<comment type="caution">
    <text evidence="1">The sequence shown here is derived from an EMBL/GenBank/DDBJ whole genome shotgun (WGS) entry which is preliminary data.</text>
</comment>
<dbReference type="RefSeq" id="WP_189023628.1">
    <property type="nucleotide sequence ID" value="NZ_BMKR01000005.1"/>
</dbReference>
<reference evidence="1" key="2">
    <citation type="submission" date="2020-09" db="EMBL/GenBank/DDBJ databases">
        <authorList>
            <person name="Sun Q."/>
            <person name="Zhou Y."/>
        </authorList>
    </citation>
    <scope>NUCLEOTIDE SEQUENCE</scope>
    <source>
        <strain evidence="1">CGMCC 1.16134</strain>
    </source>
</reference>
<proteinExistence type="predicted"/>
<evidence type="ECO:0008006" key="3">
    <source>
        <dbReference type="Google" id="ProtNLM"/>
    </source>
</evidence>
<gene>
    <name evidence="1" type="ORF">GCM10010912_15880</name>
</gene>
<evidence type="ECO:0000313" key="2">
    <source>
        <dbReference type="Proteomes" id="UP000637643"/>
    </source>
</evidence>
<reference evidence="1" key="1">
    <citation type="journal article" date="2014" name="Int. J. Syst. Evol. Microbiol.">
        <title>Complete genome sequence of Corynebacterium casei LMG S-19264T (=DSM 44701T), isolated from a smear-ripened cheese.</title>
        <authorList>
            <consortium name="US DOE Joint Genome Institute (JGI-PGF)"/>
            <person name="Walter F."/>
            <person name="Albersmeier A."/>
            <person name="Kalinowski J."/>
            <person name="Ruckert C."/>
        </authorList>
    </citation>
    <scope>NUCLEOTIDE SEQUENCE</scope>
    <source>
        <strain evidence="1">CGMCC 1.16134</strain>
    </source>
</reference>